<dbReference type="PROSITE" id="PS51708">
    <property type="entry name" value="CHAD"/>
    <property type="match status" value="1"/>
</dbReference>
<dbReference type="GO" id="GO:0004016">
    <property type="term" value="F:adenylate cyclase activity"/>
    <property type="evidence" value="ECO:0007669"/>
    <property type="project" value="UniProtKB-EC"/>
</dbReference>
<dbReference type="InterPro" id="IPR039013">
    <property type="entry name" value="YgiF"/>
</dbReference>
<proteinExistence type="predicted"/>
<dbReference type="InterPro" id="IPR033469">
    <property type="entry name" value="CYTH-like_dom_sf"/>
</dbReference>
<dbReference type="GO" id="GO:0046872">
    <property type="term" value="F:metal ion binding"/>
    <property type="evidence" value="ECO:0007669"/>
    <property type="project" value="TreeGrafter"/>
</dbReference>
<dbReference type="Pfam" id="PF05235">
    <property type="entry name" value="CHAD"/>
    <property type="match status" value="1"/>
</dbReference>
<name>A0A292ZJA2_SPHSA</name>
<reference evidence="3 4" key="2">
    <citation type="journal article" date="2013" name="Environ. Sci. Technol.">
        <title>The 4-tert-butylphenol-utilizing bacterium Sphingobium fuliginis OMI can degrade bisphenols via phenolic ring hydroxylation and meta-cleavage pathway.</title>
        <authorList>
            <person name="Ogata Y."/>
            <person name="Goda S."/>
            <person name="Toyama T."/>
            <person name="Sei K."/>
            <person name="Ike M."/>
        </authorList>
    </citation>
    <scope>NUCLEOTIDE SEQUENCE [LARGE SCALE GENOMIC DNA]</scope>
    <source>
        <strain evidence="3 4">OMI</strain>
    </source>
</reference>
<dbReference type="Gene3D" id="2.40.320.10">
    <property type="entry name" value="Hypothetical Protein Pfu-838710-001"/>
    <property type="match status" value="1"/>
</dbReference>
<gene>
    <name evidence="3" type="ORF">SFOMI_3569</name>
</gene>
<accession>A0A292ZJA2</accession>
<dbReference type="PANTHER" id="PTHR39569">
    <property type="entry name" value="INORGANIC TRIPHOSPHATASE"/>
    <property type="match status" value="1"/>
</dbReference>
<organism evidence="3 4">
    <name type="scientific">Sphingobium fuliginis (strain ATCC 27551)</name>
    <dbReference type="NCBI Taxonomy" id="336203"/>
    <lineage>
        <taxon>Bacteria</taxon>
        <taxon>Pseudomonadati</taxon>
        <taxon>Pseudomonadota</taxon>
        <taxon>Alphaproteobacteria</taxon>
        <taxon>Sphingomonadales</taxon>
        <taxon>Sphingomonadaceae</taxon>
        <taxon>Sphingobium</taxon>
    </lineage>
</organism>
<dbReference type="PANTHER" id="PTHR39569:SF1">
    <property type="entry name" value="INORGANIC TRIPHOSPHATASE"/>
    <property type="match status" value="1"/>
</dbReference>
<dbReference type="SMART" id="SM01118">
    <property type="entry name" value="CYTH"/>
    <property type="match status" value="1"/>
</dbReference>
<dbReference type="SMART" id="SM00880">
    <property type="entry name" value="CHAD"/>
    <property type="match status" value="1"/>
</dbReference>
<dbReference type="InterPro" id="IPR023577">
    <property type="entry name" value="CYTH_domain"/>
</dbReference>
<dbReference type="InterPro" id="IPR007899">
    <property type="entry name" value="CHAD_dom"/>
</dbReference>
<protein>
    <submittedName>
        <fullName evidence="3">Adenylate cyclase</fullName>
        <ecNumber evidence="3">4.6.1.1</ecNumber>
    </submittedName>
</protein>
<dbReference type="Pfam" id="PF01928">
    <property type="entry name" value="CYTH"/>
    <property type="match status" value="1"/>
</dbReference>
<dbReference type="EMBL" id="BEWI01000032">
    <property type="protein sequence ID" value="GAY23006.1"/>
    <property type="molecule type" value="Genomic_DNA"/>
</dbReference>
<dbReference type="PROSITE" id="PS51707">
    <property type="entry name" value="CYTH"/>
    <property type="match status" value="1"/>
</dbReference>
<dbReference type="AlphaFoldDB" id="A0A292ZJA2"/>
<sequence>MNWEVELKLELAPDAADAFGRLDWLPADSDVATLRSIYFDTAQRDLAGRGISLRIRRSNGQRVQTVKADGEGGAGLFARAEWEMPVADDAPVLDARTPIAELLGQGVHGIQPVFHAEVERRRWIVRQDDALIELVLDRGHVSAGDRQAAICEVELELKSGSPGALFLLARRIDAEMPVRPGVLTKAERGYRLRDRLAAFVKAEPVALDPSMRTEEALSRIAGSCLRHYRLNEALLLDHYDPGALHQARVAIRRLRSALSLFRPMLAPADVERFQGELKWLAAMLGEARNLDVLAERIETEELRERWDAVRGEVHGRVQEWLRSARVRMLLIDLVEWLTLGAGLGRGKALAMRDEPAADFAARRLRRLRRRIAKEGRGLAGLSDEARHEVRKDAKKLRYASEFFAGLFEGRKARRRRGKFIAALEQVQSELGALNDLVAAPGLLAHYGLGGEEARLRPKRKRKLLGAAARAHEDLLEAPRFWR</sequence>
<dbReference type="Proteomes" id="UP000221538">
    <property type="component" value="Unassembled WGS sequence"/>
</dbReference>
<evidence type="ECO:0000313" key="4">
    <source>
        <dbReference type="Proteomes" id="UP000221538"/>
    </source>
</evidence>
<dbReference type="EC" id="4.6.1.1" evidence="3"/>
<feature type="domain" description="CYTH" evidence="1">
    <location>
        <begin position="2"/>
        <end position="196"/>
    </location>
</feature>
<dbReference type="Gene3D" id="1.40.20.10">
    <property type="entry name" value="CHAD domain"/>
    <property type="match status" value="1"/>
</dbReference>
<comment type="caution">
    <text evidence="3">The sequence shown here is derived from an EMBL/GenBank/DDBJ whole genome shotgun (WGS) entry which is preliminary data.</text>
</comment>
<evidence type="ECO:0000259" key="2">
    <source>
        <dbReference type="PROSITE" id="PS51708"/>
    </source>
</evidence>
<evidence type="ECO:0000259" key="1">
    <source>
        <dbReference type="PROSITE" id="PS51707"/>
    </source>
</evidence>
<keyword evidence="3" id="KW-0456">Lyase</keyword>
<dbReference type="SUPFAM" id="SSF55154">
    <property type="entry name" value="CYTH-like phosphatases"/>
    <property type="match status" value="1"/>
</dbReference>
<evidence type="ECO:0000313" key="3">
    <source>
        <dbReference type="EMBL" id="GAY23006.1"/>
    </source>
</evidence>
<reference evidence="3 4" key="1">
    <citation type="journal article" date="2013" name="Biodegradation">
        <title>Occurrence of 4-tert-butylphenol (4-t-BP) biodegradation in an aquatic sample caused by the presence of Spirodela polyrrhiza and isolation of a 4-t-BP-utilizing bacterium.</title>
        <authorList>
            <person name="Ogata Y."/>
            <person name="Toyama T."/>
            <person name="Yu N."/>
            <person name="Wang X."/>
            <person name="Sei K."/>
            <person name="Ike M."/>
        </authorList>
    </citation>
    <scope>NUCLEOTIDE SEQUENCE [LARGE SCALE GENOMIC DNA]</scope>
    <source>
        <strain evidence="3 4">OMI</strain>
    </source>
</reference>
<dbReference type="RefSeq" id="WP_099186308.1">
    <property type="nucleotide sequence ID" value="NZ_BEWI01000032.1"/>
</dbReference>
<feature type="domain" description="CHAD" evidence="2">
    <location>
        <begin position="210"/>
        <end position="482"/>
    </location>
</feature>
<dbReference type="GO" id="GO:0050355">
    <property type="term" value="F:inorganic triphosphate phosphatase activity"/>
    <property type="evidence" value="ECO:0007669"/>
    <property type="project" value="InterPro"/>
</dbReference>
<dbReference type="InterPro" id="IPR038186">
    <property type="entry name" value="CHAD_dom_sf"/>
</dbReference>
<dbReference type="CDD" id="cd07756">
    <property type="entry name" value="CYTH-like_Pase_CHAD"/>
    <property type="match status" value="1"/>
</dbReference>